<proteinExistence type="predicted"/>
<name>C6LM87_9FIRM</name>
<gene>
    <name evidence="2" type="ORF">BRYFOR_09786</name>
</gene>
<sequence>MQCGAEAAKQAGCGEHGVVTERLLSWKKPGMMPGGGSGDARDTEGFGRKEWIMK</sequence>
<evidence type="ECO:0000313" key="2">
    <source>
        <dbReference type="EMBL" id="EET58265.1"/>
    </source>
</evidence>
<keyword evidence="3" id="KW-1185">Reference proteome</keyword>
<dbReference type="Proteomes" id="UP000005561">
    <property type="component" value="Unassembled WGS sequence"/>
</dbReference>
<feature type="compositionally biased region" description="Basic and acidic residues" evidence="1">
    <location>
        <begin position="39"/>
        <end position="54"/>
    </location>
</feature>
<organism evidence="2 3">
    <name type="scientific">Marvinbryantia formatexigens DSM 14469</name>
    <dbReference type="NCBI Taxonomy" id="478749"/>
    <lineage>
        <taxon>Bacteria</taxon>
        <taxon>Bacillati</taxon>
        <taxon>Bacillota</taxon>
        <taxon>Clostridia</taxon>
        <taxon>Lachnospirales</taxon>
        <taxon>Lachnospiraceae</taxon>
        <taxon>Marvinbryantia</taxon>
    </lineage>
</organism>
<comment type="caution">
    <text evidence="2">The sequence shown here is derived from an EMBL/GenBank/DDBJ whole genome shotgun (WGS) entry which is preliminary data.</text>
</comment>
<accession>C6LM87</accession>
<reference evidence="2" key="1">
    <citation type="submission" date="2009-07" db="EMBL/GenBank/DDBJ databases">
        <authorList>
            <person name="Weinstock G."/>
            <person name="Sodergren E."/>
            <person name="Clifton S."/>
            <person name="Fulton L."/>
            <person name="Fulton B."/>
            <person name="Courtney L."/>
            <person name="Fronick C."/>
            <person name="Harrison M."/>
            <person name="Strong C."/>
            <person name="Farmer C."/>
            <person name="Delahaunty K."/>
            <person name="Markovic C."/>
            <person name="Hall O."/>
            <person name="Minx P."/>
            <person name="Tomlinson C."/>
            <person name="Mitreva M."/>
            <person name="Nelson J."/>
            <person name="Hou S."/>
            <person name="Wollam A."/>
            <person name="Pepin K.H."/>
            <person name="Johnson M."/>
            <person name="Bhonagiri V."/>
            <person name="Nash W.E."/>
            <person name="Warren W."/>
            <person name="Chinwalla A."/>
            <person name="Mardis E.R."/>
            <person name="Wilson R.K."/>
        </authorList>
    </citation>
    <scope>NUCLEOTIDE SEQUENCE [LARGE SCALE GENOMIC DNA]</scope>
    <source>
        <strain evidence="2">DSM 14469</strain>
    </source>
</reference>
<feature type="region of interest" description="Disordered" evidence="1">
    <location>
        <begin position="27"/>
        <end position="54"/>
    </location>
</feature>
<evidence type="ECO:0000256" key="1">
    <source>
        <dbReference type="SAM" id="MobiDB-lite"/>
    </source>
</evidence>
<protein>
    <submittedName>
        <fullName evidence="2">Uncharacterized protein</fullName>
    </submittedName>
</protein>
<evidence type="ECO:0000313" key="3">
    <source>
        <dbReference type="Proteomes" id="UP000005561"/>
    </source>
</evidence>
<dbReference type="EMBL" id="ACCL02000039">
    <property type="protein sequence ID" value="EET58265.1"/>
    <property type="molecule type" value="Genomic_DNA"/>
</dbReference>
<dbReference type="AlphaFoldDB" id="C6LM87"/>